<dbReference type="OrthoDB" id="10261556at2759"/>
<dbReference type="InterPro" id="IPR027417">
    <property type="entry name" value="P-loop_NTPase"/>
</dbReference>
<organism evidence="2 3">
    <name type="scientific">Suillus placidus</name>
    <dbReference type="NCBI Taxonomy" id="48579"/>
    <lineage>
        <taxon>Eukaryota</taxon>
        <taxon>Fungi</taxon>
        <taxon>Dikarya</taxon>
        <taxon>Basidiomycota</taxon>
        <taxon>Agaricomycotina</taxon>
        <taxon>Agaricomycetes</taxon>
        <taxon>Agaricomycetidae</taxon>
        <taxon>Boletales</taxon>
        <taxon>Suillineae</taxon>
        <taxon>Suillaceae</taxon>
        <taxon>Suillus</taxon>
    </lineage>
</organism>
<evidence type="ECO:0000313" key="3">
    <source>
        <dbReference type="Proteomes" id="UP000714275"/>
    </source>
</evidence>
<reference evidence="2" key="1">
    <citation type="journal article" date="2020" name="New Phytol.">
        <title>Comparative genomics reveals dynamic genome evolution in host specialist ectomycorrhizal fungi.</title>
        <authorList>
            <person name="Lofgren L.A."/>
            <person name="Nguyen N.H."/>
            <person name="Vilgalys R."/>
            <person name="Ruytinx J."/>
            <person name="Liao H.L."/>
            <person name="Branco S."/>
            <person name="Kuo A."/>
            <person name="LaButti K."/>
            <person name="Lipzen A."/>
            <person name="Andreopoulos W."/>
            <person name="Pangilinan J."/>
            <person name="Riley R."/>
            <person name="Hundley H."/>
            <person name="Na H."/>
            <person name="Barry K."/>
            <person name="Grigoriev I.V."/>
            <person name="Stajich J.E."/>
            <person name="Kennedy P.G."/>
        </authorList>
    </citation>
    <scope>NUCLEOTIDE SEQUENCE</scope>
    <source>
        <strain evidence="2">DOB743</strain>
    </source>
</reference>
<evidence type="ECO:0000313" key="2">
    <source>
        <dbReference type="EMBL" id="KAG1764094.1"/>
    </source>
</evidence>
<feature type="non-terminal residue" evidence="2">
    <location>
        <position position="1"/>
    </location>
</feature>
<feature type="non-terminal residue" evidence="2">
    <location>
        <position position="87"/>
    </location>
</feature>
<dbReference type="InterPro" id="IPR014001">
    <property type="entry name" value="Helicase_ATP-bd"/>
</dbReference>
<feature type="domain" description="Helicase ATP-binding" evidence="1">
    <location>
        <begin position="1"/>
        <end position="75"/>
    </location>
</feature>
<proteinExistence type="predicted"/>
<dbReference type="PROSITE" id="PS51192">
    <property type="entry name" value="HELICASE_ATP_BIND_1"/>
    <property type="match status" value="1"/>
</dbReference>
<dbReference type="EMBL" id="JABBWD010000133">
    <property type="protein sequence ID" value="KAG1764094.1"/>
    <property type="molecule type" value="Genomic_DNA"/>
</dbReference>
<gene>
    <name evidence="2" type="ORF">EV702DRAFT_942175</name>
</gene>
<protein>
    <recommendedName>
        <fullName evidence="1">Helicase ATP-binding domain-containing protein</fullName>
    </recommendedName>
</protein>
<dbReference type="SUPFAM" id="SSF52540">
    <property type="entry name" value="P-loop containing nucleoside triphosphate hydrolases"/>
    <property type="match status" value="1"/>
</dbReference>
<sequence length="87" mass="9848">FIQRIGFFFIDEAHFIVTAGEPKPGEKLAFRTAYGKLAEVLLQLPVNVLVALFSATLPQEMLQRIIKSLNLPRDLTDTFMLTTNRPN</sequence>
<dbReference type="AlphaFoldDB" id="A0A9P6ZHN2"/>
<dbReference type="Gene3D" id="3.40.50.300">
    <property type="entry name" value="P-loop containing nucleotide triphosphate hydrolases"/>
    <property type="match status" value="1"/>
</dbReference>
<dbReference type="Proteomes" id="UP000714275">
    <property type="component" value="Unassembled WGS sequence"/>
</dbReference>
<comment type="caution">
    <text evidence="2">The sequence shown here is derived from an EMBL/GenBank/DDBJ whole genome shotgun (WGS) entry which is preliminary data.</text>
</comment>
<accession>A0A9P6ZHN2</accession>
<evidence type="ECO:0000259" key="1">
    <source>
        <dbReference type="PROSITE" id="PS51192"/>
    </source>
</evidence>
<keyword evidence="3" id="KW-1185">Reference proteome</keyword>
<name>A0A9P6ZHN2_9AGAM</name>